<dbReference type="EMBL" id="GGEC01086517">
    <property type="protein sequence ID" value="MBX67001.1"/>
    <property type="molecule type" value="Transcribed_RNA"/>
</dbReference>
<dbReference type="AlphaFoldDB" id="A0A2P2QJ78"/>
<reference evidence="1" key="1">
    <citation type="submission" date="2018-02" db="EMBL/GenBank/DDBJ databases">
        <title>Rhizophora mucronata_Transcriptome.</title>
        <authorList>
            <person name="Meera S.P."/>
            <person name="Sreeshan A."/>
            <person name="Augustine A."/>
        </authorList>
    </citation>
    <scope>NUCLEOTIDE SEQUENCE</scope>
    <source>
        <tissue evidence="1">Leaf</tissue>
    </source>
</reference>
<organism evidence="1">
    <name type="scientific">Rhizophora mucronata</name>
    <name type="common">Asiatic mangrove</name>
    <dbReference type="NCBI Taxonomy" id="61149"/>
    <lineage>
        <taxon>Eukaryota</taxon>
        <taxon>Viridiplantae</taxon>
        <taxon>Streptophyta</taxon>
        <taxon>Embryophyta</taxon>
        <taxon>Tracheophyta</taxon>
        <taxon>Spermatophyta</taxon>
        <taxon>Magnoliopsida</taxon>
        <taxon>eudicotyledons</taxon>
        <taxon>Gunneridae</taxon>
        <taxon>Pentapetalae</taxon>
        <taxon>rosids</taxon>
        <taxon>fabids</taxon>
        <taxon>Malpighiales</taxon>
        <taxon>Rhizophoraceae</taxon>
        <taxon>Rhizophora</taxon>
    </lineage>
</organism>
<accession>A0A2P2QJ78</accession>
<evidence type="ECO:0000313" key="1">
    <source>
        <dbReference type="EMBL" id="MBX67001.1"/>
    </source>
</evidence>
<protein>
    <submittedName>
        <fullName evidence="1">Uncharacterized protein</fullName>
    </submittedName>
</protein>
<sequence>MYKVSQFQVAPSSTLISLPIITIPVLR</sequence>
<proteinExistence type="predicted"/>
<name>A0A2P2QJ78_RHIMU</name>